<dbReference type="PANTHER" id="PTHR37809:SF1">
    <property type="entry name" value="RIBOSOMAL PROTEIN S12 METHYLTHIOTRANSFERASE ACCESSORY FACTOR YCAO"/>
    <property type="match status" value="1"/>
</dbReference>
<dbReference type="PROSITE" id="PS51664">
    <property type="entry name" value="YCAO"/>
    <property type="match status" value="1"/>
</dbReference>
<dbReference type="InterPro" id="IPR003776">
    <property type="entry name" value="YcaO-like_dom"/>
</dbReference>
<sequence length="387" mass="41858">MNSVSPDFPPLAPFGISRVGDLTDLDIIGIPVWFAARPNSRCLSVSQGKGLNHERARLTAIMEAIEGAVAEQTRPLIAEFGTPAELAKRELLAVPLRSLVRCHFSEFDPRRPRAWVRGVSHGTNRAVYAPYELVGLDMRDDFPWDYETFHVSSDGLGAGFDYASAALSALLELIERDGTTLSDGLGHLKGLSRPLIWQPGVHPGLDEAVTKVRNAGLEPHFFDKTSKIGIPIVSAMIVRPVCDRDGAGIRFSGGDACRLDAAEAALAALLEAVQSRLTNISGSRDDLDISQYENLDLALPSRPDRGETLGQLAARHTLPTNFSPPEALNFLVSQLAKAGYRDVFFFDLPCPVEGVHVVRALVPGLKTFVEGGVTAINLEDLIGAKFS</sequence>
<protein>
    <submittedName>
        <fullName evidence="2">YcaO-like family protein</fullName>
    </submittedName>
</protein>
<dbReference type="PANTHER" id="PTHR37809">
    <property type="entry name" value="RIBOSOMAL PROTEIN S12 METHYLTHIOTRANSFERASE ACCESSORY FACTOR YCAO"/>
    <property type="match status" value="1"/>
</dbReference>
<comment type="caution">
    <text evidence="2">The sequence shown here is derived from an EMBL/GenBank/DDBJ whole genome shotgun (WGS) entry which is preliminary data.</text>
</comment>
<reference evidence="2 3" key="1">
    <citation type="submission" date="2024-07" db="EMBL/GenBank/DDBJ databases">
        <title>Description of Labrys sedimenti sp. nov., isolated from a diclofenac-degrading enrichment culture.</title>
        <authorList>
            <person name="Tancsics A."/>
            <person name="Csepanyi A."/>
        </authorList>
    </citation>
    <scope>NUCLEOTIDE SEQUENCE [LARGE SCALE GENOMIC DNA]</scope>
    <source>
        <strain evidence="2 3">LMG 23578</strain>
    </source>
</reference>
<evidence type="ECO:0000313" key="3">
    <source>
        <dbReference type="Proteomes" id="UP001555786"/>
    </source>
</evidence>
<name>A0ABV3PWB8_9HYPH</name>
<keyword evidence="3" id="KW-1185">Reference proteome</keyword>
<accession>A0ABV3PWB8</accession>
<evidence type="ECO:0000259" key="1">
    <source>
        <dbReference type="PROSITE" id="PS51664"/>
    </source>
</evidence>
<evidence type="ECO:0000313" key="2">
    <source>
        <dbReference type="EMBL" id="MEW9309947.1"/>
    </source>
</evidence>
<feature type="domain" description="YcaO" evidence="1">
    <location>
        <begin position="48"/>
        <end position="387"/>
    </location>
</feature>
<organism evidence="2 3">
    <name type="scientific">Labrys neptuniae</name>
    <dbReference type="NCBI Taxonomy" id="376174"/>
    <lineage>
        <taxon>Bacteria</taxon>
        <taxon>Pseudomonadati</taxon>
        <taxon>Pseudomonadota</taxon>
        <taxon>Alphaproteobacteria</taxon>
        <taxon>Hyphomicrobiales</taxon>
        <taxon>Xanthobacteraceae</taxon>
        <taxon>Labrys</taxon>
    </lineage>
</organism>
<dbReference type="Gene3D" id="3.30.1330.230">
    <property type="match status" value="2"/>
</dbReference>
<proteinExistence type="predicted"/>
<dbReference type="NCBIfam" id="TIGR00702">
    <property type="entry name" value="YcaO-type kinase domain"/>
    <property type="match status" value="1"/>
</dbReference>
<dbReference type="Pfam" id="PF02624">
    <property type="entry name" value="YcaO"/>
    <property type="match status" value="1"/>
</dbReference>
<dbReference type="RefSeq" id="WP_367626518.1">
    <property type="nucleotide sequence ID" value="NZ_JBFNQD010000019.1"/>
</dbReference>
<dbReference type="EMBL" id="JBFNQD010000019">
    <property type="protein sequence ID" value="MEW9309947.1"/>
    <property type="molecule type" value="Genomic_DNA"/>
</dbReference>
<dbReference type="Proteomes" id="UP001555786">
    <property type="component" value="Unassembled WGS sequence"/>
</dbReference>
<gene>
    <name evidence="2" type="ORF">ABXS05_30670</name>
</gene>